<dbReference type="PANTHER" id="PTHR23530:SF1">
    <property type="entry name" value="PERMEASE, MAJOR FACILITATOR SUPERFAMILY-RELATED"/>
    <property type="match status" value="1"/>
</dbReference>
<feature type="transmembrane region" description="Helical" evidence="1">
    <location>
        <begin position="251"/>
        <end position="273"/>
    </location>
</feature>
<keyword evidence="1" id="KW-0812">Transmembrane</keyword>
<dbReference type="Gene3D" id="1.20.1250.20">
    <property type="entry name" value="MFS general substrate transporter like domains"/>
    <property type="match status" value="1"/>
</dbReference>
<feature type="transmembrane region" description="Helical" evidence="1">
    <location>
        <begin position="69"/>
        <end position="87"/>
    </location>
</feature>
<feature type="transmembrane region" description="Helical" evidence="1">
    <location>
        <begin position="12"/>
        <end position="32"/>
    </location>
</feature>
<dbReference type="SUPFAM" id="SSF103473">
    <property type="entry name" value="MFS general substrate transporter"/>
    <property type="match status" value="1"/>
</dbReference>
<evidence type="ECO:0000313" key="2">
    <source>
        <dbReference type="EMBL" id="MBA8795908.1"/>
    </source>
</evidence>
<protein>
    <submittedName>
        <fullName evidence="2">DHA3 family tetracycline resistance protein-like MFS transporter</fullName>
    </submittedName>
</protein>
<keyword evidence="1" id="KW-1133">Transmembrane helix</keyword>
<name>A0A7W3IV86_9ACTN</name>
<dbReference type="InterPro" id="IPR036259">
    <property type="entry name" value="MFS_trans_sf"/>
</dbReference>
<feature type="transmembrane region" description="Helical" evidence="1">
    <location>
        <begin position="294"/>
        <end position="324"/>
    </location>
</feature>
<accession>A0A7W3IV86</accession>
<dbReference type="AlphaFoldDB" id="A0A7W3IV86"/>
<feature type="transmembrane region" description="Helical" evidence="1">
    <location>
        <begin position="213"/>
        <end position="231"/>
    </location>
</feature>
<evidence type="ECO:0000256" key="1">
    <source>
        <dbReference type="SAM" id="Phobius"/>
    </source>
</evidence>
<feature type="transmembrane region" description="Helical" evidence="1">
    <location>
        <begin position="93"/>
        <end position="115"/>
    </location>
</feature>
<dbReference type="Proteomes" id="UP000523079">
    <property type="component" value="Unassembled WGS sequence"/>
</dbReference>
<proteinExistence type="predicted"/>
<evidence type="ECO:0000313" key="3">
    <source>
        <dbReference type="Proteomes" id="UP000523079"/>
    </source>
</evidence>
<feature type="transmembrane region" description="Helical" evidence="1">
    <location>
        <begin position="380"/>
        <end position="399"/>
    </location>
</feature>
<organism evidence="2 3">
    <name type="scientific">Microlunatus kandeliicorticis</name>
    <dbReference type="NCBI Taxonomy" id="1759536"/>
    <lineage>
        <taxon>Bacteria</taxon>
        <taxon>Bacillati</taxon>
        <taxon>Actinomycetota</taxon>
        <taxon>Actinomycetes</taxon>
        <taxon>Propionibacteriales</taxon>
        <taxon>Propionibacteriaceae</taxon>
        <taxon>Microlunatus</taxon>
    </lineage>
</organism>
<dbReference type="Pfam" id="PF07690">
    <property type="entry name" value="MFS_1"/>
    <property type="match status" value="1"/>
</dbReference>
<dbReference type="GO" id="GO:0022857">
    <property type="term" value="F:transmembrane transporter activity"/>
    <property type="evidence" value="ECO:0007669"/>
    <property type="project" value="InterPro"/>
</dbReference>
<dbReference type="InterPro" id="IPR053160">
    <property type="entry name" value="MFS_DHA3_Transporter"/>
</dbReference>
<dbReference type="InterPro" id="IPR011701">
    <property type="entry name" value="MFS"/>
</dbReference>
<gene>
    <name evidence="2" type="ORF">FHX74_003549</name>
</gene>
<feature type="transmembrane region" description="Helical" evidence="1">
    <location>
        <begin position="154"/>
        <end position="174"/>
    </location>
</feature>
<dbReference type="EMBL" id="JACGWT010000006">
    <property type="protein sequence ID" value="MBA8795908.1"/>
    <property type="molecule type" value="Genomic_DNA"/>
</dbReference>
<reference evidence="2 3" key="1">
    <citation type="submission" date="2020-07" db="EMBL/GenBank/DDBJ databases">
        <title>Sequencing the genomes of 1000 actinobacteria strains.</title>
        <authorList>
            <person name="Klenk H.-P."/>
        </authorList>
    </citation>
    <scope>NUCLEOTIDE SEQUENCE [LARGE SCALE GENOMIC DNA]</scope>
    <source>
        <strain evidence="2 3">DSM 100723</strain>
    </source>
</reference>
<dbReference type="CDD" id="cd06174">
    <property type="entry name" value="MFS"/>
    <property type="match status" value="1"/>
</dbReference>
<sequence>MSAPRAFWVYRAGFAFCWALMTTLSLLFQVQVARLDPVQLVVVGTVLEASCFLGEIPTSVVADRFSRRASVIIGLVVAGVGFALQAVPSFGAILAAQVVWGIGYTFVSSADVAWVVDEVGGDRVQPVLVRGTQLALAAGLVGTVAAGALGLLGLGLPLVVSGAGMVLLAGWLLFRMPETWRPAAASGPGLRSAFRAAGHTFVEAVRASRASRLVRAFCLIGLLTGLSSEVVDRLWTARVVNQLGLPPWFDGLPHASAVWFTGFALVGQALALGTSVLANRISPAVAGGDRPHRLLAVLTGLQVAAVVGFAVSGLLLPALLALWVRDATRAVAEPVQNAWLHRDLDPATRATVGSVVTQADALGQVAGGPPLGALATRTSIPLALLVAAVVQAPTVALFARLGRPVGRADGAGRTGTVSPAPPSP</sequence>
<comment type="caution">
    <text evidence="2">The sequence shown here is derived from an EMBL/GenBank/DDBJ whole genome shotgun (WGS) entry which is preliminary data.</text>
</comment>
<keyword evidence="3" id="KW-1185">Reference proteome</keyword>
<feature type="transmembrane region" description="Helical" evidence="1">
    <location>
        <begin position="38"/>
        <end position="57"/>
    </location>
</feature>
<feature type="transmembrane region" description="Helical" evidence="1">
    <location>
        <begin position="127"/>
        <end position="148"/>
    </location>
</feature>
<keyword evidence="1" id="KW-0472">Membrane</keyword>
<dbReference type="PANTHER" id="PTHR23530">
    <property type="entry name" value="TRANSPORT PROTEIN-RELATED"/>
    <property type="match status" value="1"/>
</dbReference>